<comment type="function">
    <text evidence="13">Involved in the synthesis of the GDP-mannose and dolichol-phosphate-mannose required for a number of critical mannosyl transfer reactions.</text>
</comment>
<feature type="active site" description="Nucleophile" evidence="10">
    <location>
        <position position="12"/>
    </location>
</feature>
<dbReference type="STRING" id="869250.J4C2U1"/>
<keyword evidence="6 13" id="KW-0963">Cytoplasm</keyword>
<dbReference type="OrthoDB" id="359440at2759"/>
<sequence>MMENGNTILLFDLDETLADSFQVVSQEMKECLQMCMDKGYHIGMVSGSDVQKVEFQMKQDLFSKLEFAFCENGTQVYQKGKLVHSECMLNYLNDAYLNELFNYVLRYIADLDIPKKRGCFIERRKSVINISPIGRNCSESERREFYDLDARIKVRQKLRDDLTERFKDKEPKLRFSLGGKISVDCFLDGWSKEFCVKFLSSYKTIHFFGDMTHPGGNDYELFIHPRVIGHTVANYRDTMEQLKALFLEKD</sequence>
<dbReference type="OMA" id="ISHRVYT"/>
<comment type="catalytic activity">
    <reaction evidence="13">
        <text>alpha-D-mannose 1-phosphate = D-mannose 6-phosphate</text>
        <dbReference type="Rhea" id="RHEA:11140"/>
        <dbReference type="ChEBI" id="CHEBI:58409"/>
        <dbReference type="ChEBI" id="CHEBI:58735"/>
        <dbReference type="EC" id="5.4.2.8"/>
    </reaction>
</comment>
<dbReference type="EMBL" id="AP011946">
    <property type="protein sequence ID" value="BAM39281.1"/>
    <property type="molecule type" value="Genomic_DNA"/>
</dbReference>
<dbReference type="SFLD" id="SFLDG01140">
    <property type="entry name" value="C2.B:_Phosphomannomutase_and_P"/>
    <property type="match status" value="1"/>
</dbReference>
<dbReference type="KEGG" id="tot:TOT_010000740"/>
<keyword evidence="8 12" id="KW-0460">Magnesium</keyword>
<dbReference type="InterPro" id="IPR036412">
    <property type="entry name" value="HAD-like_sf"/>
</dbReference>
<proteinExistence type="inferred from homology"/>
<dbReference type="PANTHER" id="PTHR10466">
    <property type="entry name" value="PHOSPHOMANNOMUTASE"/>
    <property type="match status" value="1"/>
</dbReference>
<feature type="binding site" evidence="11">
    <location>
        <position position="135"/>
    </location>
    <ligand>
        <name>alpha-D-mannose 1-phosphate</name>
        <dbReference type="ChEBI" id="CHEBI:58409"/>
    </ligand>
</feature>
<dbReference type="SFLD" id="SFLDG01143">
    <property type="entry name" value="C2.B.3:_Phosphomannomutase_Lik"/>
    <property type="match status" value="1"/>
</dbReference>
<evidence type="ECO:0000256" key="8">
    <source>
        <dbReference type="ARBA" id="ARBA00022842"/>
    </source>
</evidence>
<comment type="pathway">
    <text evidence="2 13">Nucleotide-sugar biosynthesis; GDP-alpha-D-mannose biosynthesis; alpha-D-mannose 1-phosphate from D-fructose 6-phosphate: step 2/2.</text>
</comment>
<dbReference type="InterPro" id="IPR023214">
    <property type="entry name" value="HAD_sf"/>
</dbReference>
<dbReference type="GO" id="GO:0005829">
    <property type="term" value="C:cytosol"/>
    <property type="evidence" value="ECO:0007669"/>
    <property type="project" value="TreeGrafter"/>
</dbReference>
<dbReference type="GO" id="GO:0004615">
    <property type="term" value="F:phosphomannomutase activity"/>
    <property type="evidence" value="ECO:0007669"/>
    <property type="project" value="UniProtKB-EC"/>
</dbReference>
<dbReference type="RefSeq" id="XP_009689582.1">
    <property type="nucleotide sequence ID" value="XM_009691287.1"/>
</dbReference>
<dbReference type="UniPathway" id="UPA00126">
    <property type="reaction ID" value="UER00424"/>
</dbReference>
<dbReference type="EC" id="5.4.2.8" evidence="5 13"/>
<feature type="binding site" evidence="11">
    <location>
        <position position="182"/>
    </location>
    <ligand>
        <name>alpha-D-mannose 1-phosphate</name>
        <dbReference type="ChEBI" id="CHEBI:58409"/>
    </ligand>
</feature>
<dbReference type="Proteomes" id="UP000003786">
    <property type="component" value="Chromosome 1"/>
</dbReference>
<evidence type="ECO:0000256" key="6">
    <source>
        <dbReference type="ARBA" id="ARBA00022490"/>
    </source>
</evidence>
<keyword evidence="7 12" id="KW-0479">Metal-binding</keyword>
<dbReference type="FunFam" id="3.30.1240.20:FF:000001">
    <property type="entry name" value="Phosphomannomutase"/>
    <property type="match status" value="1"/>
</dbReference>
<dbReference type="InterPro" id="IPR006379">
    <property type="entry name" value="HAD-SF_hydro_IIB"/>
</dbReference>
<comment type="subunit">
    <text evidence="4 13">Homodimer.</text>
</comment>
<dbReference type="SFLD" id="SFLDS00003">
    <property type="entry name" value="Haloacid_Dehalogenase"/>
    <property type="match status" value="1"/>
</dbReference>
<feature type="binding site" evidence="11">
    <location>
        <position position="184"/>
    </location>
    <ligand>
        <name>alpha-D-mannose 1-phosphate</name>
        <dbReference type="ChEBI" id="CHEBI:58409"/>
    </ligand>
</feature>
<dbReference type="GO" id="GO:0006013">
    <property type="term" value="P:mannose metabolic process"/>
    <property type="evidence" value="ECO:0007669"/>
    <property type="project" value="TreeGrafter"/>
</dbReference>
<evidence type="ECO:0000256" key="1">
    <source>
        <dbReference type="ARBA" id="ARBA00004496"/>
    </source>
</evidence>
<evidence type="ECO:0000256" key="4">
    <source>
        <dbReference type="ARBA" id="ARBA00011738"/>
    </source>
</evidence>
<evidence type="ECO:0000256" key="11">
    <source>
        <dbReference type="PIRSR" id="PIRSR605002-2"/>
    </source>
</evidence>
<feature type="binding site" evidence="11">
    <location>
        <position position="124"/>
    </location>
    <ligand>
        <name>alpha-D-mannose 1-phosphate</name>
        <dbReference type="ChEBI" id="CHEBI:58409"/>
    </ligand>
</feature>
<dbReference type="GeneID" id="20713621"/>
<keyword evidence="9 13" id="KW-0413">Isomerase</keyword>
<dbReference type="InterPro" id="IPR043169">
    <property type="entry name" value="PMM_cap"/>
</dbReference>
<feature type="binding site" evidence="12">
    <location>
        <position position="210"/>
    </location>
    <ligand>
        <name>Mg(2+)</name>
        <dbReference type="ChEBI" id="CHEBI:18420"/>
        <label>1</label>
    </ligand>
</feature>
<dbReference type="GO" id="GO:0009298">
    <property type="term" value="P:GDP-mannose biosynthetic process"/>
    <property type="evidence" value="ECO:0007669"/>
    <property type="project" value="UniProtKB-UniPathway"/>
</dbReference>
<dbReference type="VEuPathDB" id="PiroplasmaDB:TOT_010000740"/>
<comment type="subcellular location">
    <subcellularLocation>
        <location evidence="1 13">Cytoplasm</location>
    </subcellularLocation>
</comment>
<evidence type="ECO:0000256" key="2">
    <source>
        <dbReference type="ARBA" id="ARBA00004699"/>
    </source>
</evidence>
<dbReference type="Gene3D" id="3.30.1240.20">
    <property type="match status" value="1"/>
</dbReference>
<feature type="binding site" evidence="12">
    <location>
        <position position="14"/>
    </location>
    <ligand>
        <name>Mg(2+)</name>
        <dbReference type="ChEBI" id="CHEBI:18420"/>
        <label>1</label>
    </ligand>
</feature>
<dbReference type="SUPFAM" id="SSF56784">
    <property type="entry name" value="HAD-like"/>
    <property type="match status" value="1"/>
</dbReference>
<name>J4C2U1_THEOR</name>
<evidence type="ECO:0000256" key="12">
    <source>
        <dbReference type="PIRSR" id="PIRSR605002-3"/>
    </source>
</evidence>
<gene>
    <name evidence="14" type="ORF">TOT_010000740</name>
</gene>
<keyword evidence="15" id="KW-1185">Reference proteome</keyword>
<evidence type="ECO:0000256" key="10">
    <source>
        <dbReference type="PIRSR" id="PIRSR605002-1"/>
    </source>
</evidence>
<dbReference type="GO" id="GO:0006487">
    <property type="term" value="P:protein N-linked glycosylation"/>
    <property type="evidence" value="ECO:0007669"/>
    <property type="project" value="TreeGrafter"/>
</dbReference>
<feature type="active site" description="Proton donor/acceptor" evidence="10">
    <location>
        <position position="14"/>
    </location>
</feature>
<dbReference type="PANTHER" id="PTHR10466:SF0">
    <property type="entry name" value="PHOSPHOMANNOMUTASE"/>
    <property type="match status" value="1"/>
</dbReference>
<protein>
    <recommendedName>
        <fullName evidence="5 13">Phosphomannomutase</fullName>
        <ecNumber evidence="5 13">5.4.2.8</ecNumber>
    </recommendedName>
</protein>
<dbReference type="InterPro" id="IPR005002">
    <property type="entry name" value="PMM"/>
</dbReference>
<feature type="binding site" evidence="12">
    <location>
        <position position="222"/>
    </location>
    <ligand>
        <name>Mg(2+)</name>
        <dbReference type="ChEBI" id="CHEBI:18420"/>
        <label>1</label>
    </ligand>
</feature>
<dbReference type="NCBIfam" id="TIGR01484">
    <property type="entry name" value="HAD-SF-IIB"/>
    <property type="match status" value="1"/>
</dbReference>
<comment type="cofactor">
    <cofactor evidence="12">
        <name>Mg(2+)</name>
        <dbReference type="ChEBI" id="CHEBI:18420"/>
    </cofactor>
</comment>
<dbReference type="Pfam" id="PF03332">
    <property type="entry name" value="PMM"/>
    <property type="match status" value="1"/>
</dbReference>
<evidence type="ECO:0000313" key="15">
    <source>
        <dbReference type="Proteomes" id="UP000003786"/>
    </source>
</evidence>
<evidence type="ECO:0000256" key="7">
    <source>
        <dbReference type="ARBA" id="ARBA00022723"/>
    </source>
</evidence>
<dbReference type="GO" id="GO:0046872">
    <property type="term" value="F:metal ion binding"/>
    <property type="evidence" value="ECO:0007669"/>
    <property type="project" value="UniProtKB-KW"/>
</dbReference>
<evidence type="ECO:0000256" key="3">
    <source>
        <dbReference type="ARBA" id="ARBA00009736"/>
    </source>
</evidence>
<dbReference type="eggNOG" id="KOG3189">
    <property type="taxonomic scope" value="Eukaryota"/>
</dbReference>
<evidence type="ECO:0000256" key="5">
    <source>
        <dbReference type="ARBA" id="ARBA00012730"/>
    </source>
</evidence>
<evidence type="ECO:0000256" key="13">
    <source>
        <dbReference type="RuleBase" id="RU361118"/>
    </source>
</evidence>
<accession>J4C2U1</accession>
<feature type="binding site" evidence="12">
    <location>
        <position position="12"/>
    </location>
    <ligand>
        <name>Mg(2+)</name>
        <dbReference type="ChEBI" id="CHEBI:18420"/>
        <label>1</label>
    </ligand>
</feature>
<dbReference type="AlphaFoldDB" id="J4C2U1"/>
<reference evidence="14 15" key="1">
    <citation type="journal article" date="2012" name="MBio">
        <title>Comparative genome analysis of three eukaryotic parasites with differing abilities to transform leukocytes reveals key mediators of Theileria-induced leukocyte transformation.</title>
        <authorList>
            <person name="Hayashida K."/>
            <person name="Hara Y."/>
            <person name="Abe T."/>
            <person name="Yamasaki C."/>
            <person name="Toyoda A."/>
            <person name="Kosuge T."/>
            <person name="Suzuki Y."/>
            <person name="Sato Y."/>
            <person name="Kawashima S."/>
            <person name="Katayama T."/>
            <person name="Wakaguri H."/>
            <person name="Inoue N."/>
            <person name="Homma K."/>
            <person name="Tada-Umezaki M."/>
            <person name="Yagi Y."/>
            <person name="Fujii Y."/>
            <person name="Habara T."/>
            <person name="Kanehisa M."/>
            <person name="Watanabe H."/>
            <person name="Ito K."/>
            <person name="Gojobori T."/>
            <person name="Sugawara H."/>
            <person name="Imanishi T."/>
            <person name="Weir W."/>
            <person name="Gardner M."/>
            <person name="Pain A."/>
            <person name="Shiels B."/>
            <person name="Hattori M."/>
            <person name="Nene V."/>
            <person name="Sugimoto C."/>
        </authorList>
    </citation>
    <scope>NUCLEOTIDE SEQUENCE [LARGE SCALE GENOMIC DNA]</scope>
    <source>
        <strain evidence="14 15">Shintoku</strain>
    </source>
</reference>
<evidence type="ECO:0000313" key="14">
    <source>
        <dbReference type="EMBL" id="BAM39281.1"/>
    </source>
</evidence>
<evidence type="ECO:0000256" key="9">
    <source>
        <dbReference type="ARBA" id="ARBA00023235"/>
    </source>
</evidence>
<feature type="binding site" evidence="11">
    <location>
        <position position="142"/>
    </location>
    <ligand>
        <name>alpha-D-mannose 1-phosphate</name>
        <dbReference type="ChEBI" id="CHEBI:58409"/>
    </ligand>
</feature>
<dbReference type="Gene3D" id="3.40.50.1000">
    <property type="entry name" value="HAD superfamily/HAD-like"/>
    <property type="match status" value="1"/>
</dbReference>
<comment type="similarity">
    <text evidence="3 13">Belongs to the eukaryotic PMM family.</text>
</comment>
<organism evidence="14 15">
    <name type="scientific">Theileria orientalis strain Shintoku</name>
    <dbReference type="NCBI Taxonomy" id="869250"/>
    <lineage>
        <taxon>Eukaryota</taxon>
        <taxon>Sar</taxon>
        <taxon>Alveolata</taxon>
        <taxon>Apicomplexa</taxon>
        <taxon>Aconoidasida</taxon>
        <taxon>Piroplasmida</taxon>
        <taxon>Theileriidae</taxon>
        <taxon>Theileria</taxon>
    </lineage>
</organism>
<dbReference type="CDD" id="cd02585">
    <property type="entry name" value="HAD_PMM"/>
    <property type="match status" value="1"/>
</dbReference>